<evidence type="ECO:0000313" key="1">
    <source>
        <dbReference type="EMBL" id="JAD72417.1"/>
    </source>
</evidence>
<reference evidence="1" key="2">
    <citation type="journal article" date="2015" name="Data Brief">
        <title>Shoot transcriptome of the giant reed, Arundo donax.</title>
        <authorList>
            <person name="Barrero R.A."/>
            <person name="Guerrero F.D."/>
            <person name="Moolhuijzen P."/>
            <person name="Goolsby J.A."/>
            <person name="Tidwell J."/>
            <person name="Bellgard S.E."/>
            <person name="Bellgard M.I."/>
        </authorList>
    </citation>
    <scope>NUCLEOTIDE SEQUENCE</scope>
    <source>
        <tissue evidence="1">Shoot tissue taken approximately 20 cm above the soil surface</tissue>
    </source>
</reference>
<proteinExistence type="predicted"/>
<name>A0A0A9CLL4_ARUDO</name>
<sequence length="15" mass="1721">MMCHLFSTKTSYNSA</sequence>
<organism evidence="1">
    <name type="scientific">Arundo donax</name>
    <name type="common">Giant reed</name>
    <name type="synonym">Donax arundinaceus</name>
    <dbReference type="NCBI Taxonomy" id="35708"/>
    <lineage>
        <taxon>Eukaryota</taxon>
        <taxon>Viridiplantae</taxon>
        <taxon>Streptophyta</taxon>
        <taxon>Embryophyta</taxon>
        <taxon>Tracheophyta</taxon>
        <taxon>Spermatophyta</taxon>
        <taxon>Magnoliopsida</taxon>
        <taxon>Liliopsida</taxon>
        <taxon>Poales</taxon>
        <taxon>Poaceae</taxon>
        <taxon>PACMAD clade</taxon>
        <taxon>Arundinoideae</taxon>
        <taxon>Arundineae</taxon>
        <taxon>Arundo</taxon>
    </lineage>
</organism>
<protein>
    <submittedName>
        <fullName evidence="1">Uncharacterized protein</fullName>
    </submittedName>
</protein>
<reference evidence="1" key="1">
    <citation type="submission" date="2014-09" db="EMBL/GenBank/DDBJ databases">
        <authorList>
            <person name="Magalhaes I.L.F."/>
            <person name="Oliveira U."/>
            <person name="Santos F.R."/>
            <person name="Vidigal T.H.D.A."/>
            <person name="Brescovit A.D."/>
            <person name="Santos A.J."/>
        </authorList>
    </citation>
    <scope>NUCLEOTIDE SEQUENCE</scope>
    <source>
        <tissue evidence="1">Shoot tissue taken approximately 20 cm above the soil surface</tissue>
    </source>
</reference>
<dbReference type="EMBL" id="GBRH01225478">
    <property type="protein sequence ID" value="JAD72417.1"/>
    <property type="molecule type" value="Transcribed_RNA"/>
</dbReference>
<accession>A0A0A9CLL4</accession>